<protein>
    <submittedName>
        <fullName evidence="1">Uncharacterized protein</fullName>
    </submittedName>
</protein>
<dbReference type="RefSeq" id="WP_181505205.1">
    <property type="nucleotide sequence ID" value="NZ_JACDUO010000002.1"/>
</dbReference>
<dbReference type="Proteomes" id="UP000567099">
    <property type="component" value="Unassembled WGS sequence"/>
</dbReference>
<sequence length="188" mass="21827">MRGAIINEYQKELKEKKEELIFFCECDPTTGAGLTAKSKLSQIHELEKTLERLNAGYNFNDWHYFKKIFLAVLKNDGASKEALKTPANFFSNRFTNEWDLEDDAEPVKLSPLLNNSNFFSELQGYYQVDPEVVSKIASYFRTEKSFPNFPELTLIDCLHYNVKPINENVFKLEGQEFRPDLAVRAHNE</sequence>
<comment type="caution">
    <text evidence="1">The sequence shown here is derived from an EMBL/GenBank/DDBJ whole genome shotgun (WGS) entry which is preliminary data.</text>
</comment>
<evidence type="ECO:0000313" key="1">
    <source>
        <dbReference type="EMBL" id="MBA2864448.1"/>
    </source>
</evidence>
<dbReference type="EMBL" id="JACDUO010000002">
    <property type="protein sequence ID" value="MBA2864448.1"/>
    <property type="molecule type" value="Genomic_DNA"/>
</dbReference>
<reference evidence="1 2" key="1">
    <citation type="submission" date="2020-07" db="EMBL/GenBank/DDBJ databases">
        <title>Genomic Encyclopedia of Type Strains, Phase IV (KMG-V): Genome sequencing to study the core and pangenomes of soil and plant-associated prokaryotes.</title>
        <authorList>
            <person name="Whitman W."/>
        </authorList>
    </citation>
    <scope>NUCLEOTIDE SEQUENCE [LARGE SCALE GENOMIC DNA]</scope>
    <source>
        <strain evidence="1 2">C13</strain>
    </source>
</reference>
<evidence type="ECO:0000313" key="2">
    <source>
        <dbReference type="Proteomes" id="UP000567099"/>
    </source>
</evidence>
<gene>
    <name evidence="1" type="ORF">HNP94_001470</name>
</gene>
<proteinExistence type="predicted"/>
<accession>A0A7J9PNQ7</accession>
<name>A0A7J9PNQ7_METMI</name>
<organism evidence="1 2">
    <name type="scientific">Methanococcus maripaludis</name>
    <name type="common">Methanococcus deltae</name>
    <dbReference type="NCBI Taxonomy" id="39152"/>
    <lineage>
        <taxon>Archaea</taxon>
        <taxon>Methanobacteriati</taxon>
        <taxon>Methanobacteriota</taxon>
        <taxon>Methanomada group</taxon>
        <taxon>Methanococci</taxon>
        <taxon>Methanococcales</taxon>
        <taxon>Methanococcaceae</taxon>
        <taxon>Methanococcus</taxon>
    </lineage>
</organism>
<dbReference type="AlphaFoldDB" id="A0A7J9PNQ7"/>